<feature type="domain" description="Protein kinase" evidence="14">
    <location>
        <begin position="120"/>
        <end position="382"/>
    </location>
</feature>
<feature type="region of interest" description="Disordered" evidence="13">
    <location>
        <begin position="758"/>
        <end position="793"/>
    </location>
</feature>
<keyword evidence="9" id="KW-0829">Tyrosine-protein kinase</keyword>
<evidence type="ECO:0000256" key="9">
    <source>
        <dbReference type="ARBA" id="ARBA00023137"/>
    </source>
</evidence>
<comment type="catalytic activity">
    <reaction evidence="10">
        <text>L-threonyl-[protein] + ATP = O-phospho-L-threonyl-[protein] + ADP + H(+)</text>
        <dbReference type="Rhea" id="RHEA:46608"/>
        <dbReference type="Rhea" id="RHEA-COMP:11060"/>
        <dbReference type="Rhea" id="RHEA-COMP:11605"/>
        <dbReference type="ChEBI" id="CHEBI:15378"/>
        <dbReference type="ChEBI" id="CHEBI:30013"/>
        <dbReference type="ChEBI" id="CHEBI:30616"/>
        <dbReference type="ChEBI" id="CHEBI:61977"/>
        <dbReference type="ChEBI" id="CHEBI:456216"/>
        <dbReference type="EC" id="2.7.11.1"/>
    </reaction>
</comment>
<reference evidence="16" key="1">
    <citation type="submission" date="2012-04" db="EMBL/GenBank/DDBJ databases">
        <title>The Genome Sequence of Loa loa.</title>
        <authorList>
            <consortium name="The Broad Institute Genome Sequencing Platform"/>
            <consortium name="Broad Institute Genome Sequencing Center for Infectious Disease"/>
            <person name="Nutman T.B."/>
            <person name="Fink D.L."/>
            <person name="Russ C."/>
            <person name="Young S."/>
            <person name="Zeng Q."/>
            <person name="Gargeya S."/>
            <person name="Alvarado L."/>
            <person name="Berlin A."/>
            <person name="Chapman S.B."/>
            <person name="Chen Z."/>
            <person name="Freedman E."/>
            <person name="Gellesch M."/>
            <person name="Goldberg J."/>
            <person name="Griggs A."/>
            <person name="Gujja S."/>
            <person name="Heilman E.R."/>
            <person name="Heiman D."/>
            <person name="Howarth C."/>
            <person name="Mehta T."/>
            <person name="Neiman D."/>
            <person name="Pearson M."/>
            <person name="Roberts A."/>
            <person name="Saif S."/>
            <person name="Shea T."/>
            <person name="Shenoy N."/>
            <person name="Sisk P."/>
            <person name="Stolte C."/>
            <person name="Sykes S."/>
            <person name="White J."/>
            <person name="Yandava C."/>
            <person name="Haas B."/>
            <person name="Henn M.R."/>
            <person name="Nusbaum C."/>
            <person name="Birren B."/>
        </authorList>
    </citation>
    <scope>NUCLEOTIDE SEQUENCE [LARGE SCALE GENOMIC DNA]</scope>
</reference>
<dbReference type="InterPro" id="IPR015116">
    <property type="entry name" value="Cdc42-bd-like"/>
</dbReference>
<evidence type="ECO:0000256" key="6">
    <source>
        <dbReference type="ARBA" id="ARBA00022741"/>
    </source>
</evidence>
<keyword evidence="5" id="KW-0808">Transferase</keyword>
<dbReference type="CDD" id="cd14285">
    <property type="entry name" value="UBA_scEDE1_like"/>
    <property type="match status" value="1"/>
</dbReference>
<dbReference type="PROSITE" id="PS50011">
    <property type="entry name" value="PROTEIN_KINASE_DOM"/>
    <property type="match status" value="1"/>
</dbReference>
<keyword evidence="8 11" id="KW-0067">ATP-binding</keyword>
<dbReference type="InterPro" id="IPR011009">
    <property type="entry name" value="Kinase-like_dom_sf"/>
</dbReference>
<accession>A0A1I7V7W4</accession>
<dbReference type="Gene3D" id="1.10.8.10">
    <property type="entry name" value="DNA helicase RuvA subunit, C-terminal domain"/>
    <property type="match status" value="1"/>
</dbReference>
<dbReference type="Gene3D" id="3.30.200.20">
    <property type="entry name" value="Phosphorylase Kinase, domain 1"/>
    <property type="match status" value="1"/>
</dbReference>
<dbReference type="InterPro" id="IPR000719">
    <property type="entry name" value="Prot_kinase_dom"/>
</dbReference>
<dbReference type="FunFam" id="4.10.680.10:FF:000001">
    <property type="entry name" value="activated CDC42 kinase 1 isoform X1"/>
    <property type="match status" value="1"/>
</dbReference>
<dbReference type="SUPFAM" id="SSF56112">
    <property type="entry name" value="Protein kinase-like (PK-like)"/>
    <property type="match status" value="1"/>
</dbReference>
<dbReference type="Pfam" id="PF07714">
    <property type="entry name" value="PK_Tyr_Ser-Thr"/>
    <property type="match status" value="1"/>
</dbReference>
<dbReference type="InterPro" id="IPR008266">
    <property type="entry name" value="Tyr_kinase_AS"/>
</dbReference>
<dbReference type="GO" id="GO:0005524">
    <property type="term" value="F:ATP binding"/>
    <property type="evidence" value="ECO:0007669"/>
    <property type="project" value="UniProtKB-UniRule"/>
</dbReference>
<name>A0A1I7V7W4_LOALO</name>
<evidence type="ECO:0000256" key="12">
    <source>
        <dbReference type="SAM" id="Coils"/>
    </source>
</evidence>
<dbReference type="FunFam" id="1.10.510.10:FF:000521">
    <property type="entry name" value="Tyrosine-protein kinase pr2"/>
    <property type="match status" value="1"/>
</dbReference>
<dbReference type="InterPro" id="IPR050198">
    <property type="entry name" value="Non-receptor_tyrosine_kinases"/>
</dbReference>
<keyword evidence="12" id="KW-0175">Coiled coil</keyword>
<dbReference type="InterPro" id="IPR055175">
    <property type="entry name" value="ACK/TNK-like_SAM"/>
</dbReference>
<dbReference type="Proteomes" id="UP000095285">
    <property type="component" value="Unassembled WGS sequence"/>
</dbReference>
<dbReference type="GO" id="GO:0004674">
    <property type="term" value="F:protein serine/threonine kinase activity"/>
    <property type="evidence" value="ECO:0007669"/>
    <property type="project" value="UniProtKB-EC"/>
</dbReference>
<dbReference type="Pfam" id="PF22931">
    <property type="entry name" value="SAM_TNK"/>
    <property type="match status" value="1"/>
</dbReference>
<evidence type="ECO:0000256" key="4">
    <source>
        <dbReference type="ARBA" id="ARBA00022490"/>
    </source>
</evidence>
<comment type="subcellular location">
    <subcellularLocation>
        <location evidence="1">Cytoplasm</location>
    </subcellularLocation>
</comment>
<dbReference type="Pfam" id="PF09027">
    <property type="entry name" value="GTPase_binding"/>
    <property type="match status" value="1"/>
</dbReference>
<dbReference type="PROSITE" id="PS00109">
    <property type="entry name" value="PROTEIN_KINASE_TYR"/>
    <property type="match status" value="1"/>
</dbReference>
<dbReference type="InterPro" id="IPR015940">
    <property type="entry name" value="UBA"/>
</dbReference>
<dbReference type="PROSITE" id="PS00107">
    <property type="entry name" value="PROTEIN_KINASE_ATP"/>
    <property type="match status" value="1"/>
</dbReference>
<dbReference type="InterPro" id="IPR001245">
    <property type="entry name" value="Ser-Thr/Tyr_kinase_cat_dom"/>
</dbReference>
<evidence type="ECO:0000256" key="2">
    <source>
        <dbReference type="ARBA" id="ARBA00011903"/>
    </source>
</evidence>
<dbReference type="Gene3D" id="4.10.680.10">
    <property type="entry name" value="Cdc42-like binding domain"/>
    <property type="match status" value="1"/>
</dbReference>
<evidence type="ECO:0000256" key="3">
    <source>
        <dbReference type="ARBA" id="ARBA00022443"/>
    </source>
</evidence>
<protein>
    <recommendedName>
        <fullName evidence="2">non-specific protein-tyrosine kinase</fullName>
        <ecNumber evidence="2">2.7.10.2</ecNumber>
    </recommendedName>
</protein>
<evidence type="ECO:0000256" key="7">
    <source>
        <dbReference type="ARBA" id="ARBA00022777"/>
    </source>
</evidence>
<dbReference type="SMART" id="SM00219">
    <property type="entry name" value="TyrKc"/>
    <property type="match status" value="1"/>
</dbReference>
<dbReference type="Gene3D" id="1.10.510.10">
    <property type="entry name" value="Transferase(Phosphotransferase) domain 1"/>
    <property type="match status" value="1"/>
</dbReference>
<dbReference type="InterPro" id="IPR017441">
    <property type="entry name" value="Protein_kinase_ATP_BS"/>
</dbReference>
<evidence type="ECO:0000256" key="1">
    <source>
        <dbReference type="ARBA" id="ARBA00004496"/>
    </source>
</evidence>
<dbReference type="GO" id="GO:0004715">
    <property type="term" value="F:non-membrane spanning protein tyrosine kinase activity"/>
    <property type="evidence" value="ECO:0007669"/>
    <property type="project" value="UniProtKB-EC"/>
</dbReference>
<dbReference type="WBParaSite" id="EN70_10835">
    <property type="protein sequence ID" value="EN70_10835"/>
    <property type="gene ID" value="EN70_10835"/>
</dbReference>
<keyword evidence="4" id="KW-0963">Cytoplasm</keyword>
<dbReference type="PROSITE" id="PS50030">
    <property type="entry name" value="UBA"/>
    <property type="match status" value="1"/>
</dbReference>
<keyword evidence="3" id="KW-0728">SH3 domain</keyword>
<feature type="coiled-coil region" evidence="12">
    <location>
        <begin position="1038"/>
        <end position="1065"/>
    </location>
</feature>
<feature type="compositionally biased region" description="Polar residues" evidence="13">
    <location>
        <begin position="777"/>
        <end position="788"/>
    </location>
</feature>
<organism evidence="16 17">
    <name type="scientific">Loa loa</name>
    <name type="common">Eye worm</name>
    <name type="synonym">Filaria loa</name>
    <dbReference type="NCBI Taxonomy" id="7209"/>
    <lineage>
        <taxon>Eukaryota</taxon>
        <taxon>Metazoa</taxon>
        <taxon>Ecdysozoa</taxon>
        <taxon>Nematoda</taxon>
        <taxon>Chromadorea</taxon>
        <taxon>Rhabditida</taxon>
        <taxon>Spirurina</taxon>
        <taxon>Spiruromorpha</taxon>
        <taxon>Filarioidea</taxon>
        <taxon>Onchocercidae</taxon>
        <taxon>Loa</taxon>
    </lineage>
</organism>
<dbReference type="GO" id="GO:0005737">
    <property type="term" value="C:cytoplasm"/>
    <property type="evidence" value="ECO:0007669"/>
    <property type="project" value="UniProtKB-SubCell"/>
</dbReference>
<keyword evidence="6 11" id="KW-0547">Nucleotide-binding</keyword>
<feature type="domain" description="UBA" evidence="15">
    <location>
        <begin position="1055"/>
        <end position="1096"/>
    </location>
</feature>
<keyword evidence="7" id="KW-0418">Kinase</keyword>
<dbReference type="SMART" id="SM00165">
    <property type="entry name" value="UBA"/>
    <property type="match status" value="1"/>
</dbReference>
<evidence type="ECO:0000259" key="15">
    <source>
        <dbReference type="PROSITE" id="PS50030"/>
    </source>
</evidence>
<dbReference type="PANTHER" id="PTHR24418">
    <property type="entry name" value="TYROSINE-PROTEIN KINASE"/>
    <property type="match status" value="1"/>
</dbReference>
<dbReference type="EC" id="2.7.10.2" evidence="2"/>
<keyword evidence="16" id="KW-1185">Reference proteome</keyword>
<feature type="binding site" evidence="11">
    <location>
        <position position="152"/>
    </location>
    <ligand>
        <name>ATP</name>
        <dbReference type="ChEBI" id="CHEBI:30616"/>
    </ligand>
</feature>
<evidence type="ECO:0000313" key="16">
    <source>
        <dbReference type="Proteomes" id="UP000095285"/>
    </source>
</evidence>
<dbReference type="InterPro" id="IPR037085">
    <property type="entry name" value="Cdc42-bd-like_dom_sf"/>
</dbReference>
<dbReference type="InterPro" id="IPR020635">
    <property type="entry name" value="Tyr_kinase_cat_dom"/>
</dbReference>
<evidence type="ECO:0000256" key="13">
    <source>
        <dbReference type="SAM" id="MobiDB-lite"/>
    </source>
</evidence>
<evidence type="ECO:0000256" key="11">
    <source>
        <dbReference type="PROSITE-ProRule" id="PRU10141"/>
    </source>
</evidence>
<dbReference type="PRINTS" id="PR00109">
    <property type="entry name" value="TYRKINASE"/>
</dbReference>
<evidence type="ECO:0000256" key="10">
    <source>
        <dbReference type="ARBA" id="ARBA00047899"/>
    </source>
</evidence>
<dbReference type="eggNOG" id="KOG0199">
    <property type="taxonomic scope" value="Eukaryota"/>
</dbReference>
<reference evidence="17" key="2">
    <citation type="submission" date="2016-11" db="UniProtKB">
        <authorList>
            <consortium name="WormBaseParasite"/>
        </authorList>
    </citation>
    <scope>IDENTIFICATION</scope>
</reference>
<evidence type="ECO:0000259" key="14">
    <source>
        <dbReference type="PROSITE" id="PS50011"/>
    </source>
</evidence>
<sequence length="1096" mass="122223">MGEAVYIEEALQDVLKETDLVNFERKLCVELQLSRLEHFDHVTDDELKSYTGLSQPAIRRLRVAIAEKKKKSKKSKGIFSSIGRKESREVTKVLVPTSTPELLWTFPENGGTSLIIKEEIKLMERLGEGSFAVVKRAVWTPKIGQKLDVAVKILRDSTPEIIEDLQREVTNMQKLKHLNLIQLYGIVFSNPAMMVVEFCDGGALIDRLRSTEKPVILVSMLIDYAQQIAKGMAYLESKNCVHRDLAARNVLLANNDRVVKICDFGLMRILENNERLYVMSAPKKVPFAWCPPESLRYRQFSHASDVWSFGVTLWELFSYGEEPWVGLRGAEVLTKLEAGERLPKPQRCSDELYDFISKCWSLEANLRPKFNVLKGIVSEIIFMVAECREASTPSQDIDLELVVNDLVIVIHRSGLIWFGQNVRTRKFGSFYRSSVHLRNERSRARSAEKINNPLQQENGIDNYISKPVRGSFIHAGHGDINVEQSWGQPDYIDDIYLKNPILRKEESTYDSDQRQYGPEIIPSLIDLKPPSWVQNQLKKNGTDSYIDPFGPFSVYSFDGVNDNESCHPGGGTTKLLSSSLASNFYDEPPSMSYSPDIMHPSSPANLREPTTSSLNVSTNISLGTTVADESIRFSSQPALGGKTPINSQQFSSLPQPIRFTSDAASCNQMHRSSFSGADITVQPSLQSLTTVVREIFGNFLNFIDFLLLNEPLEFEFFSVEKNEQSFPASQLPSTSCYHFQSSYNVQNKSERGCHSAIDKNQVQNGKIPPPRPKPPNFRQTKQNNVPWDSTSVLTNNVSSTSTSNDVNSYENHSSPLYSGISTSGISYSQDNLDPFEISKTVKDIASKGGYSQLFKDLSTSTKAASASSLNTAYQMGVNQSYNTNELSRPATMFVNSERLPNESFFSPPLSGLTKSPLDIGTCYYWQPGYAKRPMPQQSALSSTYGSTPALLYDSHSDRLNLSKPMANGASFPSRHANNSSVVNSSKQRNSYLSDEILGMFDPLVAERVIPASPIVAASSVSNSDPVSAVLRNAAFADRRRCAIKLQRYNNNIEKAVNELKIEELLSMGVAQDRGQAVSALEDCRWDLNAAAAALIS</sequence>
<evidence type="ECO:0000256" key="5">
    <source>
        <dbReference type="ARBA" id="ARBA00022679"/>
    </source>
</evidence>
<dbReference type="STRING" id="7209.A0A1I7V7W4"/>
<evidence type="ECO:0000313" key="17">
    <source>
        <dbReference type="WBParaSite" id="EN70_10835"/>
    </source>
</evidence>
<dbReference type="AlphaFoldDB" id="A0A1I7V7W4"/>
<proteinExistence type="predicted"/>
<evidence type="ECO:0000256" key="8">
    <source>
        <dbReference type="ARBA" id="ARBA00022840"/>
    </source>
</evidence>